<evidence type="ECO:0000313" key="4">
    <source>
        <dbReference type="Proteomes" id="UP000277803"/>
    </source>
</evidence>
<reference evidence="1 3" key="1">
    <citation type="submission" date="2016-01" db="EMBL/GenBank/DDBJ databases">
        <authorList>
            <person name="Oliw E.H."/>
        </authorList>
    </citation>
    <scope>NUCLEOTIDE SEQUENCE [LARGE SCALE GENOMIC DNA]</scope>
    <source>
        <strain evidence="1 3">CMW7756B</strain>
    </source>
</reference>
<dbReference type="CDD" id="cd01659">
    <property type="entry name" value="TRX_superfamily"/>
    <property type="match status" value="1"/>
</dbReference>
<dbReference type="Proteomes" id="UP000277803">
    <property type="component" value="Unassembled WGS sequence"/>
</dbReference>
<comment type="caution">
    <text evidence="1">The sequence shown here is derived from an EMBL/GenBank/DDBJ whole genome shotgun (WGS) entry which is preliminary data.</text>
</comment>
<accession>A0A133S1V4</accession>
<dbReference type="Proteomes" id="UP000070226">
    <property type="component" value="Unassembled WGS sequence"/>
</dbReference>
<dbReference type="KEGG" id="vat:B7L28_06635"/>
<dbReference type="EMBL" id="LRQT01000095">
    <property type="protein sequence ID" value="KXA62348.1"/>
    <property type="molecule type" value="Genomic_DNA"/>
</dbReference>
<dbReference type="SUPFAM" id="SSF52833">
    <property type="entry name" value="Thioredoxin-like"/>
    <property type="match status" value="1"/>
</dbReference>
<evidence type="ECO:0000313" key="1">
    <source>
        <dbReference type="EMBL" id="KXA62348.1"/>
    </source>
</evidence>
<dbReference type="AlphaFoldDB" id="A0A133S1V4"/>
<dbReference type="Gene3D" id="3.40.30.10">
    <property type="entry name" value="Glutaredoxin"/>
    <property type="match status" value="1"/>
</dbReference>
<dbReference type="InterPro" id="IPR036249">
    <property type="entry name" value="Thioredoxin-like_sf"/>
</dbReference>
<dbReference type="STRING" id="39777.B7L28_06635"/>
<name>A0A133S1V4_9FIRM</name>
<organism evidence="1">
    <name type="scientific">Veillonella atypica</name>
    <dbReference type="NCBI Taxonomy" id="39777"/>
    <lineage>
        <taxon>Bacteria</taxon>
        <taxon>Bacillati</taxon>
        <taxon>Bacillota</taxon>
        <taxon>Negativicutes</taxon>
        <taxon>Veillonellales</taxon>
        <taxon>Veillonellaceae</taxon>
        <taxon>Veillonella</taxon>
    </lineage>
</organism>
<dbReference type="EMBL" id="QXZZ01000032">
    <property type="protein sequence ID" value="RJY50236.1"/>
    <property type="molecule type" value="Genomic_DNA"/>
</dbReference>
<dbReference type="RefSeq" id="WP_005378607.1">
    <property type="nucleotide sequence ID" value="NZ_CBCSFX010000008.1"/>
</dbReference>
<evidence type="ECO:0000313" key="2">
    <source>
        <dbReference type="EMBL" id="RJY50236.1"/>
    </source>
</evidence>
<dbReference type="PATRIC" id="fig|39777.7.peg.1632"/>
<evidence type="ECO:0000313" key="3">
    <source>
        <dbReference type="Proteomes" id="UP000070226"/>
    </source>
</evidence>
<reference evidence="2 4" key="2">
    <citation type="submission" date="2018-09" db="EMBL/GenBank/DDBJ databases">
        <title>Genome sequence of Veillonella atypica isolated from periodontal Korean patients.</title>
        <authorList>
            <person name="Lee J.-H."/>
            <person name="Moon J.-H."/>
            <person name="Shin S.-Y."/>
        </authorList>
    </citation>
    <scope>NUCLEOTIDE SEQUENCE [LARGE SCALE GENOMIC DNA]</scope>
    <source>
        <strain evidence="2 4">KHUD_V1</strain>
    </source>
</reference>
<proteinExistence type="predicted"/>
<gene>
    <name evidence="2" type="ORF">D2965_06535</name>
    <name evidence="1" type="ORF">HMPREF3233_01667</name>
</gene>
<protein>
    <submittedName>
        <fullName evidence="2">Glutaredoxin</fullName>
    </submittedName>
</protein>
<sequence length="92" mass="10821">MKEILGFHLNGCPYCHNAFRAIEELQAENPAYKNIKIDWVEDQDAHELFKTHPYEYYPNLWFGTDKQYEAQPGESYDQTKAYIKAVFDKALA</sequence>